<dbReference type="AlphaFoldDB" id="A0A1I8H0E4"/>
<evidence type="ECO:0000313" key="2">
    <source>
        <dbReference type="Proteomes" id="UP000095280"/>
    </source>
</evidence>
<feature type="compositionally biased region" description="Polar residues" evidence="1">
    <location>
        <begin position="113"/>
        <end position="126"/>
    </location>
</feature>
<feature type="compositionally biased region" description="Gly residues" evidence="1">
    <location>
        <begin position="85"/>
        <end position="97"/>
    </location>
</feature>
<feature type="compositionally biased region" description="Basic and acidic residues" evidence="1">
    <location>
        <begin position="127"/>
        <end position="139"/>
    </location>
</feature>
<proteinExistence type="predicted"/>
<evidence type="ECO:0000256" key="1">
    <source>
        <dbReference type="SAM" id="MobiDB-lite"/>
    </source>
</evidence>
<accession>A0A1I8H0E4</accession>
<dbReference type="WBParaSite" id="maker-uti_cns_0003928-snap-gene-0.6-mRNA-1">
    <property type="protein sequence ID" value="maker-uti_cns_0003928-snap-gene-0.6-mRNA-1"/>
    <property type="gene ID" value="maker-uti_cns_0003928-snap-gene-0.6"/>
</dbReference>
<feature type="region of interest" description="Disordered" evidence="1">
    <location>
        <begin position="85"/>
        <end position="142"/>
    </location>
</feature>
<sequence length="214" mass="22691">VSQPSLTEKTSASLQSPNGRLQPVAVQFGNANGEGEGENARLVIEQPAEQGCHQLRLTQSIGCRDVDVAGSPFCLKVNGHSHVGQGNGDGEGDGLNGFGAHSNDDQKPGGQGLTLTVGSQVWSSESGTDRTESQQDQRLDQVPLAPGDYTLLMKLSHSNGVRNCNYSKITEKSNSMRFKLISLAGGVKQVAILGRGKRLRLPVWLGADRDVDDG</sequence>
<protein>
    <submittedName>
        <fullName evidence="3">Leukocyte tyrosine kinase receptor</fullName>
    </submittedName>
</protein>
<keyword evidence="2" id="KW-1185">Reference proteome</keyword>
<evidence type="ECO:0000313" key="3">
    <source>
        <dbReference type="WBParaSite" id="maker-uti_cns_0003928-snap-gene-0.6-mRNA-1"/>
    </source>
</evidence>
<reference evidence="3" key="1">
    <citation type="submission" date="2016-11" db="UniProtKB">
        <authorList>
            <consortium name="WormBaseParasite"/>
        </authorList>
    </citation>
    <scope>IDENTIFICATION</scope>
</reference>
<feature type="compositionally biased region" description="Polar residues" evidence="1">
    <location>
        <begin position="1"/>
        <end position="19"/>
    </location>
</feature>
<feature type="region of interest" description="Disordered" evidence="1">
    <location>
        <begin position="1"/>
        <end position="22"/>
    </location>
</feature>
<organism evidence="2 3">
    <name type="scientific">Macrostomum lignano</name>
    <dbReference type="NCBI Taxonomy" id="282301"/>
    <lineage>
        <taxon>Eukaryota</taxon>
        <taxon>Metazoa</taxon>
        <taxon>Spiralia</taxon>
        <taxon>Lophotrochozoa</taxon>
        <taxon>Platyhelminthes</taxon>
        <taxon>Rhabditophora</taxon>
        <taxon>Macrostomorpha</taxon>
        <taxon>Macrostomida</taxon>
        <taxon>Macrostomidae</taxon>
        <taxon>Macrostomum</taxon>
    </lineage>
</organism>
<dbReference type="Proteomes" id="UP000095280">
    <property type="component" value="Unplaced"/>
</dbReference>
<name>A0A1I8H0E4_9PLAT</name>